<dbReference type="PANTHER" id="PTHR43156:SF2">
    <property type="entry name" value="STAGE II SPORULATION PROTEIN E"/>
    <property type="match status" value="1"/>
</dbReference>
<dbReference type="InterPro" id="IPR052016">
    <property type="entry name" value="Bact_Sigma-Reg"/>
</dbReference>
<sequence length="311" mass="34721">MQNKLCGYIVDVSGHGVATALQTATFKMMLDNVLLNGKKIEEDAIQNINHKVMDYLYEDSFVALLYFEFDLQAGVLKLISAGITLFLVAKPQECSLVPISGCYLGIVDVPEIEIVTIPIKTGEIYCMMSDGASDLIESQGISMQRSAAEYKRWLEKLSESPDRNDDFSVICIEIINGNKETGELDIKNDKDLEHAQVFISEFLERNAPSHAPTLEVAINEAMNNGFYAGGRVHIRLRQMGDTLIIRVKDDGPGFDTKVVNLQPKNEMNTEEFDELLEAEGGRGVLLMRTFCDKVIFNAKGNEVLLMKKLVR</sequence>
<accession>A0A4Z0R862</accession>
<dbReference type="InterPro" id="IPR036457">
    <property type="entry name" value="PPM-type-like_dom_sf"/>
</dbReference>
<dbReference type="OrthoDB" id="1795357at2"/>
<protein>
    <recommendedName>
        <fullName evidence="6">PPM-type phosphatase domain-containing protein</fullName>
    </recommendedName>
</protein>
<dbReference type="SUPFAM" id="SSF55874">
    <property type="entry name" value="ATPase domain of HSP90 chaperone/DNA topoisomerase II/histidine kinase"/>
    <property type="match status" value="1"/>
</dbReference>
<evidence type="ECO:0000313" key="4">
    <source>
        <dbReference type="EMBL" id="TGE38333.1"/>
    </source>
</evidence>
<dbReference type="AlphaFoldDB" id="A0A4Z0R862"/>
<dbReference type="EMBL" id="SPQQ01000003">
    <property type="protein sequence ID" value="TGE38333.1"/>
    <property type="molecule type" value="Genomic_DNA"/>
</dbReference>
<dbReference type="InterPro" id="IPR036890">
    <property type="entry name" value="HATPase_C_sf"/>
</dbReference>
<evidence type="ECO:0008006" key="6">
    <source>
        <dbReference type="Google" id="ProtNLM"/>
    </source>
</evidence>
<dbReference type="Pfam" id="PF07228">
    <property type="entry name" value="SpoIIE"/>
    <property type="match status" value="1"/>
</dbReference>
<organism evidence="4 5">
    <name type="scientific">Desulfosporosinus fructosivorans</name>
    <dbReference type="NCBI Taxonomy" id="2018669"/>
    <lineage>
        <taxon>Bacteria</taxon>
        <taxon>Bacillati</taxon>
        <taxon>Bacillota</taxon>
        <taxon>Clostridia</taxon>
        <taxon>Eubacteriales</taxon>
        <taxon>Desulfitobacteriaceae</taxon>
        <taxon>Desulfosporosinus</taxon>
    </lineage>
</organism>
<dbReference type="CDD" id="cd16936">
    <property type="entry name" value="HATPase_RsbW-like"/>
    <property type="match status" value="1"/>
</dbReference>
<dbReference type="GO" id="GO:0016791">
    <property type="term" value="F:phosphatase activity"/>
    <property type="evidence" value="ECO:0007669"/>
    <property type="project" value="TreeGrafter"/>
</dbReference>
<gene>
    <name evidence="4" type="ORF">E4K67_10280</name>
</gene>
<comment type="caution">
    <text evidence="4">The sequence shown here is derived from an EMBL/GenBank/DDBJ whole genome shotgun (WGS) entry which is preliminary data.</text>
</comment>
<dbReference type="RefSeq" id="WP_135546308.1">
    <property type="nucleotide sequence ID" value="NZ_SPQQ01000003.1"/>
</dbReference>
<dbReference type="Pfam" id="PF13581">
    <property type="entry name" value="HATPase_c_2"/>
    <property type="match status" value="1"/>
</dbReference>
<dbReference type="InterPro" id="IPR001932">
    <property type="entry name" value="PPM-type_phosphatase-like_dom"/>
</dbReference>
<keyword evidence="1" id="KW-0378">Hydrolase</keyword>
<evidence type="ECO:0000259" key="2">
    <source>
        <dbReference type="Pfam" id="PF07228"/>
    </source>
</evidence>
<proteinExistence type="predicted"/>
<keyword evidence="5" id="KW-1185">Reference proteome</keyword>
<reference evidence="4 5" key="1">
    <citation type="submission" date="2019-03" db="EMBL/GenBank/DDBJ databases">
        <title>Draft Genome Sequence of Desulfosporosinus fructosivorans Strain 63.6F, Isolated from Marine Sediment in the Baltic Sea.</title>
        <authorList>
            <person name="Hausmann B."/>
            <person name="Vandieken V."/>
            <person name="Pjevac P."/>
            <person name="Schreck K."/>
            <person name="Herbold C.W."/>
            <person name="Loy A."/>
        </authorList>
    </citation>
    <scope>NUCLEOTIDE SEQUENCE [LARGE SCALE GENOMIC DNA]</scope>
    <source>
        <strain evidence="4 5">63.6F</strain>
    </source>
</reference>
<dbReference type="Gene3D" id="3.30.565.10">
    <property type="entry name" value="Histidine kinase-like ATPase, C-terminal domain"/>
    <property type="match status" value="1"/>
</dbReference>
<dbReference type="Proteomes" id="UP000298460">
    <property type="component" value="Unassembled WGS sequence"/>
</dbReference>
<feature type="domain" description="PPM-type phosphatase" evidence="2">
    <location>
        <begin position="5"/>
        <end position="172"/>
    </location>
</feature>
<evidence type="ECO:0000259" key="3">
    <source>
        <dbReference type="Pfam" id="PF13581"/>
    </source>
</evidence>
<name>A0A4Z0R862_9FIRM</name>
<dbReference type="Gene3D" id="3.60.40.10">
    <property type="entry name" value="PPM-type phosphatase domain"/>
    <property type="match status" value="1"/>
</dbReference>
<feature type="domain" description="Histidine kinase/HSP90-like ATPase" evidence="3">
    <location>
        <begin position="193"/>
        <end position="306"/>
    </location>
</feature>
<evidence type="ECO:0000256" key="1">
    <source>
        <dbReference type="ARBA" id="ARBA00022801"/>
    </source>
</evidence>
<evidence type="ECO:0000313" key="5">
    <source>
        <dbReference type="Proteomes" id="UP000298460"/>
    </source>
</evidence>
<dbReference type="InterPro" id="IPR003594">
    <property type="entry name" value="HATPase_dom"/>
</dbReference>
<dbReference type="PANTHER" id="PTHR43156">
    <property type="entry name" value="STAGE II SPORULATION PROTEIN E-RELATED"/>
    <property type="match status" value="1"/>
</dbReference>